<dbReference type="InterPro" id="IPR003953">
    <property type="entry name" value="FAD-dep_OxRdtase_2_FAD-bd"/>
</dbReference>
<name>A0A227KD31_9BURK</name>
<comment type="caution">
    <text evidence="8">The sequence shown here is derived from an EMBL/GenBank/DDBJ whole genome shotgun (WGS) entry which is preliminary data.</text>
</comment>
<sequence length="479" mass="49890">MKKILVASLVSAVFAVPALAADKADVIVVGAGGAGLSAAVTAHDLGKKVIVLEKMAYLGGNTNRAAGGLNAAESQPQAKAGIKDSKESHYNDTMKGGKYLNNPDLVHTLTDHAAESVDFINSLGGDLTDVGMMAGASQKRSHRPTGGGFVGANVVKTLAQASKDRGIDVRTMAKADELIVKDGKVVGVKYTKGKKQYEVMAPAVVLAAGGFSANQDMVVKLNPKLKGFATTNHTGATGDGITLGEKAGAATVDMKQIQTHPTVVPGKGEMITEAVRGNGAILVNKDGKRFINELQTRDVVSAAELAQKDKVGFLLFDNDVRKSLKAIETYIKGGMVTEGKDLHELAQKIGVDGKQLQATVDKYTKDQKAGKDSEFGRADMPRPLTQAPYYAVMVTPAVHHTMGGLRINSQAQVLDTKGHVIPGLFAAGEVTGGVHGANRLGGNAMADIVTFGRIAGRNASQQPTGVIIPRGEAPKAAAK</sequence>
<dbReference type="Gene3D" id="3.50.50.60">
    <property type="entry name" value="FAD/NAD(P)-binding domain"/>
    <property type="match status" value="1"/>
</dbReference>
<dbReference type="AlphaFoldDB" id="A0A227KD31"/>
<dbReference type="InterPro" id="IPR036188">
    <property type="entry name" value="FAD/NAD-bd_sf"/>
</dbReference>
<evidence type="ECO:0000256" key="5">
    <source>
        <dbReference type="RuleBase" id="RU366062"/>
    </source>
</evidence>
<dbReference type="GO" id="GO:0010181">
    <property type="term" value="F:FMN binding"/>
    <property type="evidence" value="ECO:0007669"/>
    <property type="project" value="InterPro"/>
</dbReference>
<protein>
    <submittedName>
        <fullName evidence="8">Flavocytochrome c</fullName>
    </submittedName>
</protein>
<dbReference type="NCBIfam" id="TIGR01813">
    <property type="entry name" value="flavo_cyto_c"/>
    <property type="match status" value="1"/>
</dbReference>
<reference evidence="9" key="1">
    <citation type="submission" date="2017-05" db="EMBL/GenBank/DDBJ databases">
        <title>Improved OligoMM genomes.</title>
        <authorList>
            <person name="Garzetti D."/>
        </authorList>
    </citation>
    <scope>NUCLEOTIDE SEQUENCE [LARGE SCALE GENOMIC DNA]</scope>
    <source>
        <strain evidence="9">YL45</strain>
    </source>
</reference>
<evidence type="ECO:0000313" key="9">
    <source>
        <dbReference type="Proteomes" id="UP000214610"/>
    </source>
</evidence>
<dbReference type="SUPFAM" id="SSF56425">
    <property type="entry name" value="Succinate dehydrogenase/fumarate reductase flavoprotein, catalytic domain"/>
    <property type="match status" value="1"/>
</dbReference>
<dbReference type="PANTHER" id="PTHR43400:SF7">
    <property type="entry name" value="FAD-DEPENDENT OXIDOREDUCTASE 2 FAD BINDING DOMAIN-CONTAINING PROTEIN"/>
    <property type="match status" value="1"/>
</dbReference>
<evidence type="ECO:0000256" key="4">
    <source>
        <dbReference type="ARBA" id="ARBA00023002"/>
    </source>
</evidence>
<evidence type="ECO:0000259" key="7">
    <source>
        <dbReference type="Pfam" id="PF00890"/>
    </source>
</evidence>
<keyword evidence="4 5" id="KW-0560">Oxidoreductase</keyword>
<comment type="cofactor">
    <cofactor evidence="1">
        <name>FAD</name>
        <dbReference type="ChEBI" id="CHEBI:57692"/>
    </cofactor>
</comment>
<keyword evidence="2 5" id="KW-0285">Flavoprotein</keyword>
<keyword evidence="5" id="KW-0732">Signal</keyword>
<dbReference type="RefSeq" id="WP_066592589.1">
    <property type="nucleotide sequence ID" value="NZ_CAJTBZ010000037.1"/>
</dbReference>
<keyword evidence="9" id="KW-1185">Reference proteome</keyword>
<evidence type="ECO:0000256" key="2">
    <source>
        <dbReference type="ARBA" id="ARBA00022630"/>
    </source>
</evidence>
<dbReference type="Proteomes" id="UP000214610">
    <property type="component" value="Unassembled WGS sequence"/>
</dbReference>
<accession>A0A227KD31</accession>
<dbReference type="GO" id="GO:0016627">
    <property type="term" value="F:oxidoreductase activity, acting on the CH-CH group of donors"/>
    <property type="evidence" value="ECO:0007669"/>
    <property type="project" value="UniProtKB-ARBA"/>
</dbReference>
<feature type="domain" description="FAD-dependent oxidoreductase 2 FAD-binding" evidence="7">
    <location>
        <begin position="25"/>
        <end position="444"/>
    </location>
</feature>
<evidence type="ECO:0000256" key="3">
    <source>
        <dbReference type="ARBA" id="ARBA00022827"/>
    </source>
</evidence>
<evidence type="ECO:0000313" key="8">
    <source>
        <dbReference type="EMBL" id="OXE44363.1"/>
    </source>
</evidence>
<dbReference type="Pfam" id="PF00890">
    <property type="entry name" value="FAD_binding_2"/>
    <property type="match status" value="1"/>
</dbReference>
<dbReference type="InterPro" id="IPR010960">
    <property type="entry name" value="Flavocytochrome_c"/>
</dbReference>
<dbReference type="PRINTS" id="PR00368">
    <property type="entry name" value="FADPNR"/>
</dbReference>
<keyword evidence="3 5" id="KW-0274">FAD</keyword>
<dbReference type="InterPro" id="IPR027477">
    <property type="entry name" value="Succ_DH/fumarate_Rdtase_cat_sf"/>
</dbReference>
<feature type="signal peptide" evidence="5">
    <location>
        <begin position="1"/>
        <end position="20"/>
    </location>
</feature>
<dbReference type="Gene3D" id="3.90.700.10">
    <property type="entry name" value="Succinate dehydrogenase/fumarate reductase flavoprotein, catalytic domain"/>
    <property type="match status" value="1"/>
</dbReference>
<dbReference type="FunFam" id="3.90.700.10:FF:000007">
    <property type="entry name" value="NADH-dependent fumarate reductase"/>
    <property type="match status" value="1"/>
</dbReference>
<comment type="similarity">
    <text evidence="5">Belongs to the FAD-dependent oxidoreductase 2 family. FRD/SDH subfamily.</text>
</comment>
<proteinExistence type="inferred from homology"/>
<dbReference type="GeneID" id="78361350"/>
<evidence type="ECO:0000256" key="1">
    <source>
        <dbReference type="ARBA" id="ARBA00001974"/>
    </source>
</evidence>
<dbReference type="EMBL" id="NHMP01000012">
    <property type="protein sequence ID" value="OXE44363.1"/>
    <property type="molecule type" value="Genomic_DNA"/>
</dbReference>
<gene>
    <name evidence="8" type="ORF">ADH67_12170</name>
</gene>
<feature type="chain" id="PRO_5022262807" evidence="5">
    <location>
        <begin position="21"/>
        <end position="479"/>
    </location>
</feature>
<organism evidence="8 9">
    <name type="scientific">Turicimonas muris</name>
    <dbReference type="NCBI Taxonomy" id="1796652"/>
    <lineage>
        <taxon>Bacteria</taxon>
        <taxon>Pseudomonadati</taxon>
        <taxon>Pseudomonadota</taxon>
        <taxon>Betaproteobacteria</taxon>
        <taxon>Burkholderiales</taxon>
        <taxon>Sutterellaceae</taxon>
        <taxon>Turicimonas</taxon>
    </lineage>
</organism>
<feature type="region of interest" description="Disordered" evidence="6">
    <location>
        <begin position="68"/>
        <end position="88"/>
    </location>
</feature>
<dbReference type="PANTHER" id="PTHR43400">
    <property type="entry name" value="FUMARATE REDUCTASE"/>
    <property type="match status" value="1"/>
</dbReference>
<dbReference type="SUPFAM" id="SSF51905">
    <property type="entry name" value="FAD/NAD(P)-binding domain"/>
    <property type="match status" value="1"/>
</dbReference>
<evidence type="ECO:0000256" key="6">
    <source>
        <dbReference type="SAM" id="MobiDB-lite"/>
    </source>
</evidence>
<dbReference type="InterPro" id="IPR050315">
    <property type="entry name" value="FAD-oxidoreductase_2"/>
</dbReference>